<gene>
    <name evidence="8" type="ORF">HMPREF9698_01401</name>
</gene>
<sequence length="372" mass="41840">MRDTQAIINLKHLEDNVKALTKHISKNSKLCGVVKANAYGHGAVEVAKRLQATGVDFLAVALAQEAIELRQAGIDLPILVLTPVTNEEELELVIQNKIRITCFRPDHARVINRLAQALNTKAYVHLKVDSGMSRIGVQNADQGQAVLEELEDRNCLVEGIYTHFADADNMDEEDFTRQQFDHFQTVFQTLEDQGHHFAIKHACNSAATLRFPEYHLDMVRVGICLYGYPPASDMAGLVDLKPLMTVKTKLAHVKPLEKERYIGYNRTYQMDQDGKIGTLVIGYADGVFRSLSNKGYFLYQGQKLPIVGRVCMDQLMVDLSQVPDIEVGDEVTWFSPESQDTYSLFEIGDQAVSSHYEILTRISPRIPRIYQG</sequence>
<dbReference type="InterPro" id="IPR011079">
    <property type="entry name" value="Ala_racemase_C"/>
</dbReference>
<dbReference type="InterPro" id="IPR000821">
    <property type="entry name" value="Ala_racemase"/>
</dbReference>
<dbReference type="RefSeq" id="WP_003778468.1">
    <property type="nucleotide sequence ID" value="NZ_JH992960.1"/>
</dbReference>
<dbReference type="GO" id="GO:0008784">
    <property type="term" value="F:alanine racemase activity"/>
    <property type="evidence" value="ECO:0007669"/>
    <property type="project" value="UniProtKB-UniRule"/>
</dbReference>
<dbReference type="STRING" id="883081.HMPREF9698_01401"/>
<comment type="caution">
    <text evidence="8">The sequence shown here is derived from an EMBL/GenBank/DDBJ whole genome shotgun (WGS) entry which is preliminary data.</text>
</comment>
<feature type="active site" description="Proton acceptor; specific for L-alanine" evidence="4">
    <location>
        <position position="264"/>
    </location>
</feature>
<evidence type="ECO:0000256" key="4">
    <source>
        <dbReference type="HAMAP-Rule" id="MF_01201"/>
    </source>
</evidence>
<keyword evidence="2 4" id="KW-0663">Pyridoxal phosphate</keyword>
<feature type="binding site" evidence="4 6">
    <location>
        <position position="312"/>
    </location>
    <ligand>
        <name>substrate</name>
    </ligand>
</feature>
<dbReference type="Proteomes" id="UP000009875">
    <property type="component" value="Unassembled WGS sequence"/>
</dbReference>
<dbReference type="GO" id="GO:0005829">
    <property type="term" value="C:cytosol"/>
    <property type="evidence" value="ECO:0007669"/>
    <property type="project" value="TreeGrafter"/>
</dbReference>
<keyword evidence="3 4" id="KW-0413">Isomerase</keyword>
<dbReference type="EMBL" id="AGXA01000022">
    <property type="protein sequence ID" value="EKU93240.1"/>
    <property type="molecule type" value="Genomic_DNA"/>
</dbReference>
<keyword evidence="9" id="KW-1185">Reference proteome</keyword>
<dbReference type="OrthoDB" id="9813814at2"/>
<dbReference type="InterPro" id="IPR029066">
    <property type="entry name" value="PLP-binding_barrel"/>
</dbReference>
<dbReference type="PANTHER" id="PTHR30511">
    <property type="entry name" value="ALANINE RACEMASE"/>
    <property type="match status" value="1"/>
</dbReference>
<dbReference type="Gene3D" id="3.20.20.10">
    <property type="entry name" value="Alanine racemase"/>
    <property type="match status" value="1"/>
</dbReference>
<feature type="modified residue" description="N6-(pyridoxal phosphate)lysine" evidence="4 5">
    <location>
        <position position="35"/>
    </location>
</feature>
<accession>K9EVK5</accession>
<comment type="function">
    <text evidence="4">Catalyzes the interconversion of L-alanine and D-alanine. May also act on other amino acids.</text>
</comment>
<dbReference type="PRINTS" id="PR00992">
    <property type="entry name" value="ALARACEMASE"/>
</dbReference>
<comment type="cofactor">
    <cofactor evidence="1 4 5">
        <name>pyridoxal 5'-phosphate</name>
        <dbReference type="ChEBI" id="CHEBI:597326"/>
    </cofactor>
</comment>
<dbReference type="Gene3D" id="2.40.37.10">
    <property type="entry name" value="Lyase, Ornithine Decarboxylase, Chain A, domain 1"/>
    <property type="match status" value="1"/>
</dbReference>
<dbReference type="FunFam" id="3.20.20.10:FF:000002">
    <property type="entry name" value="Alanine racemase"/>
    <property type="match status" value="1"/>
</dbReference>
<dbReference type="eggNOG" id="COG0787">
    <property type="taxonomic scope" value="Bacteria"/>
</dbReference>
<evidence type="ECO:0000256" key="6">
    <source>
        <dbReference type="PIRSR" id="PIRSR600821-52"/>
    </source>
</evidence>
<evidence type="ECO:0000256" key="2">
    <source>
        <dbReference type="ARBA" id="ARBA00022898"/>
    </source>
</evidence>
<dbReference type="Pfam" id="PF01168">
    <property type="entry name" value="Ala_racemase_N"/>
    <property type="match status" value="1"/>
</dbReference>
<evidence type="ECO:0000256" key="5">
    <source>
        <dbReference type="PIRSR" id="PIRSR600821-50"/>
    </source>
</evidence>
<dbReference type="GO" id="GO:0030170">
    <property type="term" value="F:pyridoxal phosphate binding"/>
    <property type="evidence" value="ECO:0007669"/>
    <property type="project" value="UniProtKB-UniRule"/>
</dbReference>
<dbReference type="InterPro" id="IPR001608">
    <property type="entry name" value="Ala_racemase_N"/>
</dbReference>
<evidence type="ECO:0000259" key="7">
    <source>
        <dbReference type="SMART" id="SM01005"/>
    </source>
</evidence>
<dbReference type="UniPathway" id="UPA00042">
    <property type="reaction ID" value="UER00497"/>
</dbReference>
<dbReference type="InterPro" id="IPR020622">
    <property type="entry name" value="Ala_racemase_pyridoxalP-BS"/>
</dbReference>
<feature type="domain" description="Alanine racemase C-terminal" evidence="7">
    <location>
        <begin position="243"/>
        <end position="371"/>
    </location>
</feature>
<dbReference type="CDD" id="cd00430">
    <property type="entry name" value="PLPDE_III_AR"/>
    <property type="match status" value="1"/>
</dbReference>
<dbReference type="EC" id="5.1.1.1" evidence="4"/>
<feature type="active site" description="Proton acceptor; specific for D-alanine" evidence="4">
    <location>
        <position position="35"/>
    </location>
</feature>
<evidence type="ECO:0000313" key="9">
    <source>
        <dbReference type="Proteomes" id="UP000009875"/>
    </source>
</evidence>
<evidence type="ECO:0000256" key="1">
    <source>
        <dbReference type="ARBA" id="ARBA00001933"/>
    </source>
</evidence>
<evidence type="ECO:0000256" key="3">
    <source>
        <dbReference type="ARBA" id="ARBA00023235"/>
    </source>
</evidence>
<dbReference type="PROSITE" id="PS00395">
    <property type="entry name" value="ALANINE_RACEMASE"/>
    <property type="match status" value="1"/>
</dbReference>
<dbReference type="NCBIfam" id="TIGR00492">
    <property type="entry name" value="alr"/>
    <property type="match status" value="1"/>
</dbReference>
<comment type="catalytic activity">
    <reaction evidence="4">
        <text>L-alanine = D-alanine</text>
        <dbReference type="Rhea" id="RHEA:20249"/>
        <dbReference type="ChEBI" id="CHEBI:57416"/>
        <dbReference type="ChEBI" id="CHEBI:57972"/>
        <dbReference type="EC" id="5.1.1.1"/>
    </reaction>
</comment>
<dbReference type="HAMAP" id="MF_01201">
    <property type="entry name" value="Ala_racemase"/>
    <property type="match status" value="1"/>
</dbReference>
<protein>
    <recommendedName>
        <fullName evidence="4">Alanine racemase</fullName>
        <ecNumber evidence="4">5.1.1.1</ecNumber>
    </recommendedName>
</protein>
<comment type="pathway">
    <text evidence="4">Amino-acid biosynthesis; D-alanine biosynthesis; D-alanine from L-alanine: step 1/1.</text>
</comment>
<dbReference type="HOGENOM" id="CLU_028393_2_2_9"/>
<dbReference type="GO" id="GO:0030632">
    <property type="term" value="P:D-alanine biosynthetic process"/>
    <property type="evidence" value="ECO:0007669"/>
    <property type="project" value="UniProtKB-UniRule"/>
</dbReference>
<name>K9EVK5_9LACT</name>
<evidence type="ECO:0000313" key="8">
    <source>
        <dbReference type="EMBL" id="EKU93240.1"/>
    </source>
</evidence>
<dbReference type="SMART" id="SM01005">
    <property type="entry name" value="Ala_racemase_C"/>
    <property type="match status" value="1"/>
</dbReference>
<dbReference type="SUPFAM" id="SSF51419">
    <property type="entry name" value="PLP-binding barrel"/>
    <property type="match status" value="1"/>
</dbReference>
<dbReference type="AlphaFoldDB" id="K9EVK5"/>
<dbReference type="SUPFAM" id="SSF50621">
    <property type="entry name" value="Alanine racemase C-terminal domain-like"/>
    <property type="match status" value="1"/>
</dbReference>
<comment type="similarity">
    <text evidence="4">Belongs to the alanine racemase family.</text>
</comment>
<dbReference type="PANTHER" id="PTHR30511:SF0">
    <property type="entry name" value="ALANINE RACEMASE, CATABOLIC-RELATED"/>
    <property type="match status" value="1"/>
</dbReference>
<reference evidence="8 9" key="1">
    <citation type="submission" date="2012-09" db="EMBL/GenBank/DDBJ databases">
        <title>The Genome Sequence of Alloiococcus otitis ATCC 51267.</title>
        <authorList>
            <consortium name="The Broad Institute Genome Sequencing Platform"/>
            <person name="Earl A."/>
            <person name="Ward D."/>
            <person name="Feldgarden M."/>
            <person name="Gevers D."/>
            <person name="Huys G."/>
            <person name="Walker B."/>
            <person name="Young S.K."/>
            <person name="Zeng Q."/>
            <person name="Gargeya S."/>
            <person name="Fitzgerald M."/>
            <person name="Haas B."/>
            <person name="Abouelleil A."/>
            <person name="Alvarado L."/>
            <person name="Arachchi H.M."/>
            <person name="Berlin A.M."/>
            <person name="Chapman S.B."/>
            <person name="Goldberg J."/>
            <person name="Griggs A."/>
            <person name="Gujja S."/>
            <person name="Hansen M."/>
            <person name="Howarth C."/>
            <person name="Imamovic A."/>
            <person name="Larimer J."/>
            <person name="McCowen C."/>
            <person name="Montmayeur A."/>
            <person name="Murphy C."/>
            <person name="Neiman D."/>
            <person name="Pearson M."/>
            <person name="Priest M."/>
            <person name="Roberts A."/>
            <person name="Saif S."/>
            <person name="Shea T."/>
            <person name="Sisk P."/>
            <person name="Sykes S."/>
            <person name="Wortman J."/>
            <person name="Nusbaum C."/>
            <person name="Birren B."/>
        </authorList>
    </citation>
    <scope>NUCLEOTIDE SEQUENCE [LARGE SCALE GENOMIC DNA]</scope>
    <source>
        <strain evidence="8 9">ATCC 51267</strain>
    </source>
</reference>
<feature type="binding site" evidence="4 6">
    <location>
        <position position="134"/>
    </location>
    <ligand>
        <name>substrate</name>
    </ligand>
</feature>
<dbReference type="Pfam" id="PF00842">
    <property type="entry name" value="Ala_racemase_C"/>
    <property type="match status" value="1"/>
</dbReference>
<dbReference type="PATRIC" id="fig|883081.3.peg.1236"/>
<dbReference type="InterPro" id="IPR009006">
    <property type="entry name" value="Ala_racemase/Decarboxylase_C"/>
</dbReference>
<organism evidence="8 9">
    <name type="scientific">Alloiococcus otitis ATCC 51267</name>
    <dbReference type="NCBI Taxonomy" id="883081"/>
    <lineage>
        <taxon>Bacteria</taxon>
        <taxon>Bacillati</taxon>
        <taxon>Bacillota</taxon>
        <taxon>Bacilli</taxon>
        <taxon>Lactobacillales</taxon>
        <taxon>Carnobacteriaceae</taxon>
        <taxon>Alloiococcus</taxon>
    </lineage>
</organism>
<proteinExistence type="inferred from homology"/>